<keyword evidence="4" id="KW-1185">Reference proteome</keyword>
<organism evidence="3 4">
    <name type="scientific">Protopolystoma xenopodis</name>
    <dbReference type="NCBI Taxonomy" id="117903"/>
    <lineage>
        <taxon>Eukaryota</taxon>
        <taxon>Metazoa</taxon>
        <taxon>Spiralia</taxon>
        <taxon>Lophotrochozoa</taxon>
        <taxon>Platyhelminthes</taxon>
        <taxon>Monogenea</taxon>
        <taxon>Polyopisthocotylea</taxon>
        <taxon>Polystomatidea</taxon>
        <taxon>Polystomatidae</taxon>
        <taxon>Protopolystoma</taxon>
    </lineage>
</organism>
<evidence type="ECO:0000259" key="2">
    <source>
        <dbReference type="Pfam" id="PF01569"/>
    </source>
</evidence>
<feature type="domain" description="Phosphatidic acid phosphatase type 2/haloperoxidase" evidence="2">
    <location>
        <begin position="1"/>
        <end position="82"/>
    </location>
</feature>
<dbReference type="UniPathway" id="UPA00378"/>
<sequence>MPSNHAQFMSFFSSYFTLFLVLRLSKGSIRSFYRIFVILFILLLTFVTCFSRVYLLYHDVNQVICGLVVGAILGSTWFLLVNFVFTPHFPAIANSFLGNLFMLQDHTMISNIMLFEYICCKNENR</sequence>
<dbReference type="InterPro" id="IPR036938">
    <property type="entry name" value="PAP2/HPO_sf"/>
</dbReference>
<feature type="transmembrane region" description="Helical" evidence="1">
    <location>
        <begin position="6"/>
        <end position="24"/>
    </location>
</feature>
<dbReference type="SUPFAM" id="SSF48317">
    <property type="entry name" value="Acid phosphatase/Vanadium-dependent haloperoxidase"/>
    <property type="match status" value="1"/>
</dbReference>
<dbReference type="InterPro" id="IPR000326">
    <property type="entry name" value="PAP2/HPO"/>
</dbReference>
<gene>
    <name evidence="3" type="ORF">PXEA_LOCUS30261</name>
</gene>
<name>A0A448XHB8_9PLAT</name>
<evidence type="ECO:0000256" key="1">
    <source>
        <dbReference type="SAM" id="Phobius"/>
    </source>
</evidence>
<proteinExistence type="predicted"/>
<dbReference type="EMBL" id="CAAALY010253266">
    <property type="protein sequence ID" value="VEL36821.1"/>
    <property type="molecule type" value="Genomic_DNA"/>
</dbReference>
<accession>A0A448XHB8</accession>
<comment type="caution">
    <text evidence="3">The sequence shown here is derived from an EMBL/GenBank/DDBJ whole genome shotgun (WGS) entry which is preliminary data.</text>
</comment>
<reference evidence="3" key="1">
    <citation type="submission" date="2018-11" db="EMBL/GenBank/DDBJ databases">
        <authorList>
            <consortium name="Pathogen Informatics"/>
        </authorList>
    </citation>
    <scope>NUCLEOTIDE SEQUENCE</scope>
</reference>
<keyword evidence="1" id="KW-1133">Transmembrane helix</keyword>
<keyword evidence="1" id="KW-0812">Transmembrane</keyword>
<dbReference type="Gene3D" id="1.20.144.10">
    <property type="entry name" value="Phosphatidic acid phosphatase type 2/haloperoxidase"/>
    <property type="match status" value="1"/>
</dbReference>
<feature type="transmembrane region" description="Helical" evidence="1">
    <location>
        <begin position="36"/>
        <end position="57"/>
    </location>
</feature>
<dbReference type="Proteomes" id="UP000784294">
    <property type="component" value="Unassembled WGS sequence"/>
</dbReference>
<protein>
    <recommendedName>
        <fullName evidence="2">Phosphatidic acid phosphatase type 2/haloperoxidase domain-containing protein</fullName>
    </recommendedName>
</protein>
<keyword evidence="1" id="KW-0472">Membrane</keyword>
<evidence type="ECO:0000313" key="4">
    <source>
        <dbReference type="Proteomes" id="UP000784294"/>
    </source>
</evidence>
<feature type="transmembrane region" description="Helical" evidence="1">
    <location>
        <begin position="63"/>
        <end position="85"/>
    </location>
</feature>
<evidence type="ECO:0000313" key="3">
    <source>
        <dbReference type="EMBL" id="VEL36821.1"/>
    </source>
</evidence>
<dbReference type="AlphaFoldDB" id="A0A448XHB8"/>
<dbReference type="Pfam" id="PF01569">
    <property type="entry name" value="PAP2"/>
    <property type="match status" value="1"/>
</dbReference>
<dbReference type="OrthoDB" id="302705at2759"/>